<accession>A8AQ47</accession>
<evidence type="ECO:0000313" key="2">
    <source>
        <dbReference type="Proteomes" id="UP000008148"/>
    </source>
</evidence>
<gene>
    <name evidence="1" type="ordered locus">CKO_04556</name>
</gene>
<keyword evidence="2" id="KW-1185">Reference proteome</keyword>
<evidence type="ECO:0000313" key="1">
    <source>
        <dbReference type="EMBL" id="ABV15610.1"/>
    </source>
</evidence>
<dbReference type="AlphaFoldDB" id="A8AQ47"/>
<dbReference type="HOGENOM" id="CLU_3116098_0_0_6"/>
<protein>
    <submittedName>
        <fullName evidence="1">Uncharacterized protein</fullName>
    </submittedName>
</protein>
<organism evidence="1 2">
    <name type="scientific">Citrobacter koseri (strain ATCC BAA-895 / CDC 4225-83 / SGSC4696)</name>
    <dbReference type="NCBI Taxonomy" id="290338"/>
    <lineage>
        <taxon>Bacteria</taxon>
        <taxon>Pseudomonadati</taxon>
        <taxon>Pseudomonadota</taxon>
        <taxon>Gammaproteobacteria</taxon>
        <taxon>Enterobacterales</taxon>
        <taxon>Enterobacteriaceae</taxon>
        <taxon>Citrobacter</taxon>
    </lineage>
</organism>
<name>A8AQ47_CITK8</name>
<dbReference type="KEGG" id="cko:CKO_04556"/>
<dbReference type="EMBL" id="CP000822">
    <property type="protein sequence ID" value="ABV15610.1"/>
    <property type="molecule type" value="Genomic_DNA"/>
</dbReference>
<proteinExistence type="predicted"/>
<reference evidence="1 2" key="1">
    <citation type="submission" date="2007-08" db="EMBL/GenBank/DDBJ databases">
        <authorList>
            <consortium name="The Citrobacter koseri Genome Sequencing Project"/>
            <person name="McClelland M."/>
            <person name="Sanderson E.K."/>
            <person name="Porwollik S."/>
            <person name="Spieth J."/>
            <person name="Clifton W.S."/>
            <person name="Latreille P."/>
            <person name="Courtney L."/>
            <person name="Wang C."/>
            <person name="Pepin K."/>
            <person name="Bhonagiri V."/>
            <person name="Nash W."/>
            <person name="Johnson M."/>
            <person name="Thiruvilangam P."/>
            <person name="Wilson R."/>
        </authorList>
    </citation>
    <scope>NUCLEOTIDE SEQUENCE [LARGE SCALE GENOMIC DNA]</scope>
    <source>
        <strain evidence="2">ATCC BAA-895 / CDC 4225-83 / SGSC4696</strain>
    </source>
</reference>
<sequence length="50" mass="5425">MITVVNKVSGIRRGANINCLMALRLSGLQMHCRPDKAFMPPSGKSLSVQP</sequence>
<dbReference type="Proteomes" id="UP000008148">
    <property type="component" value="Chromosome"/>
</dbReference>